<dbReference type="SUPFAM" id="SSF103190">
    <property type="entry name" value="Sensory domain-like"/>
    <property type="match status" value="1"/>
</dbReference>
<dbReference type="Gene3D" id="3.30.450.20">
    <property type="entry name" value="PAS domain"/>
    <property type="match status" value="2"/>
</dbReference>
<dbReference type="GO" id="GO:0006935">
    <property type="term" value="P:chemotaxis"/>
    <property type="evidence" value="ECO:0007669"/>
    <property type="project" value="UniProtKB-KW"/>
</dbReference>
<evidence type="ECO:0000259" key="12">
    <source>
        <dbReference type="PROSITE" id="PS50111"/>
    </source>
</evidence>
<comment type="caution">
    <text evidence="14">The sequence shown here is derived from an EMBL/GenBank/DDBJ whole genome shotgun (WGS) entry which is preliminary data.</text>
</comment>
<evidence type="ECO:0000256" key="8">
    <source>
        <dbReference type="ARBA" id="ARBA00029447"/>
    </source>
</evidence>
<evidence type="ECO:0000256" key="11">
    <source>
        <dbReference type="SAM" id="Phobius"/>
    </source>
</evidence>
<evidence type="ECO:0000313" key="15">
    <source>
        <dbReference type="Proteomes" id="UP000473885"/>
    </source>
</evidence>
<dbReference type="InterPro" id="IPR004089">
    <property type="entry name" value="MCPsignal_dom"/>
</dbReference>
<evidence type="ECO:0000256" key="5">
    <source>
        <dbReference type="ARBA" id="ARBA00022989"/>
    </source>
</evidence>
<dbReference type="Gene3D" id="1.10.287.950">
    <property type="entry name" value="Methyl-accepting chemotaxis protein"/>
    <property type="match status" value="1"/>
</dbReference>
<keyword evidence="7 9" id="KW-0807">Transducer</keyword>
<dbReference type="PANTHER" id="PTHR32089:SF112">
    <property type="entry name" value="LYSOZYME-LIKE PROTEIN-RELATED"/>
    <property type="match status" value="1"/>
</dbReference>
<comment type="subcellular location">
    <subcellularLocation>
        <location evidence="1">Cell membrane</location>
        <topology evidence="1">Multi-pass membrane protein</topology>
    </subcellularLocation>
</comment>
<dbReference type="PROSITE" id="PS50111">
    <property type="entry name" value="CHEMOTAXIS_TRANSDUC_2"/>
    <property type="match status" value="1"/>
</dbReference>
<gene>
    <name evidence="14" type="ORF">FDF74_04875</name>
</gene>
<feature type="domain" description="HAMP" evidence="13">
    <location>
        <begin position="333"/>
        <end position="388"/>
    </location>
</feature>
<dbReference type="Gene3D" id="6.10.340.10">
    <property type="match status" value="1"/>
</dbReference>
<evidence type="ECO:0000313" key="14">
    <source>
        <dbReference type="EMBL" id="NEZ46548.1"/>
    </source>
</evidence>
<feature type="region of interest" description="Disordered" evidence="10">
    <location>
        <begin position="653"/>
        <end position="672"/>
    </location>
</feature>
<keyword evidence="15" id="KW-1185">Reference proteome</keyword>
<dbReference type="EMBL" id="SXDP01000002">
    <property type="protein sequence ID" value="NEZ46548.1"/>
    <property type="molecule type" value="Genomic_DNA"/>
</dbReference>
<dbReference type="Pfam" id="PF00015">
    <property type="entry name" value="MCPsignal"/>
    <property type="match status" value="1"/>
</dbReference>
<keyword evidence="6 11" id="KW-0472">Membrane</keyword>
<dbReference type="PANTHER" id="PTHR32089">
    <property type="entry name" value="METHYL-ACCEPTING CHEMOTAXIS PROTEIN MCPB"/>
    <property type="match status" value="1"/>
</dbReference>
<dbReference type="CDD" id="cd12912">
    <property type="entry name" value="PDC2_MCP_like"/>
    <property type="match status" value="1"/>
</dbReference>
<evidence type="ECO:0000256" key="2">
    <source>
        <dbReference type="ARBA" id="ARBA00022475"/>
    </source>
</evidence>
<feature type="transmembrane region" description="Helical" evidence="11">
    <location>
        <begin position="307"/>
        <end position="331"/>
    </location>
</feature>
<dbReference type="SMART" id="SM00283">
    <property type="entry name" value="MA"/>
    <property type="match status" value="1"/>
</dbReference>
<evidence type="ECO:0000256" key="9">
    <source>
        <dbReference type="PROSITE-ProRule" id="PRU00284"/>
    </source>
</evidence>
<organism evidence="14 15">
    <name type="scientific">Clostridium niameyense</name>
    <dbReference type="NCBI Taxonomy" id="1622073"/>
    <lineage>
        <taxon>Bacteria</taxon>
        <taxon>Bacillati</taxon>
        <taxon>Bacillota</taxon>
        <taxon>Clostridia</taxon>
        <taxon>Eubacteriales</taxon>
        <taxon>Clostridiaceae</taxon>
        <taxon>Clostridium</taxon>
    </lineage>
</organism>
<dbReference type="GO" id="GO:0007165">
    <property type="term" value="P:signal transduction"/>
    <property type="evidence" value="ECO:0007669"/>
    <property type="project" value="UniProtKB-KW"/>
</dbReference>
<accession>A0A6M0RBI6</accession>
<dbReference type="SUPFAM" id="SSF58104">
    <property type="entry name" value="Methyl-accepting chemotaxis protein (MCP) signaling domain"/>
    <property type="match status" value="1"/>
</dbReference>
<keyword evidence="3" id="KW-0145">Chemotaxis</keyword>
<proteinExistence type="inferred from homology"/>
<keyword evidence="5 11" id="KW-1133">Transmembrane helix</keyword>
<dbReference type="PROSITE" id="PS50885">
    <property type="entry name" value="HAMP"/>
    <property type="match status" value="1"/>
</dbReference>
<comment type="similarity">
    <text evidence="8">Belongs to the methyl-accepting chemotaxis (MCP) protein family.</text>
</comment>
<dbReference type="Pfam" id="PF02743">
    <property type="entry name" value="dCache_1"/>
    <property type="match status" value="1"/>
</dbReference>
<sequence length="693" mass="77731">MFFSYFNKKIKRRDWMNKNKEKNKNNFMKKGSVKTKLIVTISLMSILSLMILSFVLYNKSYKILKYKLLDDSLQFATQVDYGINYFLDGIEGTLDVASNNPTLGEDINNKQNLESLENFLRTLKNSNADILNVYFTNLNGIMVQSEGDIITPSDKYDPRSRNWFKEPINNPGKVYWSKSYKDIDGKMIISVSKVVKKQDKVIGVVCIDITLGDFSKEISKIRLGKKGYVIVIDKEGIALAHKSSNVIGTKELSKQSWWKDAVSVNKKGKIEYKYENTLKSAGYYTNNKTGWKFVVTLDDEEIASELFIIKVFSIVGTLVVSIISIALAYYIGVRLSRAMNNLKNTIIKFGQGDLTVKIPNKLKVMNNELGEIACSIEQTIYNMRDMMMIFKDHSSNISSESESLSSISEEIASSAENVSVTIQDVTKIIQEQSEDLIDTENIANNVSNKIENIVKEMLKVTDESENIDMAATEGNKEMEEIIKSTEEVKKSFNSFSEEIGKLGTGINEVNEIINLINSIADETNLLALNAAIEAARAGEAGRGFAVVADEIRKLSEQTKSSSESITSIIQAIYDKTNTIVKDTECVNIEVEKQEEKIKDSIKQFKSIVEGIHDILPRIESTNDGMAELNKSKEKIMDKIKSASSVSQEILASSEEISASSEEMSASTEEVAASAETLNKMTDEMEHYVNKFKL</sequence>
<name>A0A6M0RBI6_9CLOT</name>
<keyword evidence="2" id="KW-1003">Cell membrane</keyword>
<feature type="domain" description="Methyl-accepting transducer" evidence="12">
    <location>
        <begin position="407"/>
        <end position="678"/>
    </location>
</feature>
<evidence type="ECO:0000256" key="7">
    <source>
        <dbReference type="ARBA" id="ARBA00023224"/>
    </source>
</evidence>
<feature type="transmembrane region" description="Helical" evidence="11">
    <location>
        <begin position="37"/>
        <end position="57"/>
    </location>
</feature>
<dbReference type="InterPro" id="IPR033479">
    <property type="entry name" value="dCache_1"/>
</dbReference>
<reference evidence="14 15" key="1">
    <citation type="submission" date="2019-04" db="EMBL/GenBank/DDBJ databases">
        <title>Genome sequencing of Clostridium botulinum Groups I-IV and Clostridium butyricum.</title>
        <authorList>
            <person name="Brunt J."/>
            <person name="Van Vliet A.H.M."/>
            <person name="Stringer S.C."/>
            <person name="Carter A.T."/>
            <person name="Peck M.W."/>
        </authorList>
    </citation>
    <scope>NUCLEOTIDE SEQUENCE [LARGE SCALE GENOMIC DNA]</scope>
    <source>
        <strain evidence="14 15">IFR 18/094</strain>
    </source>
</reference>
<evidence type="ECO:0000256" key="6">
    <source>
        <dbReference type="ARBA" id="ARBA00023136"/>
    </source>
</evidence>
<dbReference type="Proteomes" id="UP000473885">
    <property type="component" value="Unassembled WGS sequence"/>
</dbReference>
<dbReference type="InterPro" id="IPR003660">
    <property type="entry name" value="HAMP_dom"/>
</dbReference>
<dbReference type="CDD" id="cd18773">
    <property type="entry name" value="PDC1_HK_sensor"/>
    <property type="match status" value="1"/>
</dbReference>
<evidence type="ECO:0000259" key="13">
    <source>
        <dbReference type="PROSITE" id="PS50885"/>
    </source>
</evidence>
<evidence type="ECO:0000256" key="4">
    <source>
        <dbReference type="ARBA" id="ARBA00022692"/>
    </source>
</evidence>
<evidence type="ECO:0000256" key="1">
    <source>
        <dbReference type="ARBA" id="ARBA00004651"/>
    </source>
</evidence>
<dbReference type="InterPro" id="IPR029151">
    <property type="entry name" value="Sensor-like_sf"/>
</dbReference>
<evidence type="ECO:0000256" key="3">
    <source>
        <dbReference type="ARBA" id="ARBA00022500"/>
    </source>
</evidence>
<evidence type="ECO:0000256" key="10">
    <source>
        <dbReference type="SAM" id="MobiDB-lite"/>
    </source>
</evidence>
<protein>
    <submittedName>
        <fullName evidence="14">Methyl-accepting chemotaxis protein</fullName>
    </submittedName>
</protein>
<keyword evidence="4 11" id="KW-0812">Transmembrane</keyword>
<dbReference type="GO" id="GO:0005886">
    <property type="term" value="C:plasma membrane"/>
    <property type="evidence" value="ECO:0007669"/>
    <property type="project" value="UniProtKB-SubCell"/>
</dbReference>
<dbReference type="AlphaFoldDB" id="A0A6M0RBI6"/>